<keyword evidence="1" id="KW-0129">CBS domain</keyword>
<name>A0A0U3LKK0_9BURK</name>
<dbReference type="AlphaFoldDB" id="A0A0U3LKK0"/>
<sequence>MFTVYGTSGKIYTGPLEQVRDLAPVQAVARTRAVAPVAQQESDEPSSVAVRLGQGQGGGAGAFTGPPRPQQTYAAHEALAAYGAPASARQPLSLVRQLMSRRLVSVGSGVTLRRAWGVLARAGVGQAPVLGPQGAVMGLITRADLLRGLSDDLSQIGEVALRLDQPVDEVMWTPVPAAQEDTPVREAAQLMMDLGLPGLPVVDETGHALAFVSRSDLLRALTHEPPLDLWS</sequence>
<evidence type="ECO:0000313" key="2">
    <source>
        <dbReference type="EMBL" id="ALV05399.1"/>
    </source>
</evidence>
<dbReference type="PANTHER" id="PTHR43080">
    <property type="entry name" value="CBS DOMAIN-CONTAINING PROTEIN CBSX3, MITOCHONDRIAL"/>
    <property type="match status" value="1"/>
</dbReference>
<dbReference type="SUPFAM" id="SSF54631">
    <property type="entry name" value="CBS-domain pair"/>
    <property type="match status" value="1"/>
</dbReference>
<dbReference type="STRING" id="76731.RD2015_903"/>
<proteinExistence type="predicted"/>
<dbReference type="Pfam" id="PF00571">
    <property type="entry name" value="CBS"/>
    <property type="match status" value="2"/>
</dbReference>
<organism evidence="2 3">
    <name type="scientific">Roseateles depolymerans</name>
    <dbReference type="NCBI Taxonomy" id="76731"/>
    <lineage>
        <taxon>Bacteria</taxon>
        <taxon>Pseudomonadati</taxon>
        <taxon>Pseudomonadota</taxon>
        <taxon>Betaproteobacteria</taxon>
        <taxon>Burkholderiales</taxon>
        <taxon>Sphaerotilaceae</taxon>
        <taxon>Roseateles</taxon>
    </lineage>
</organism>
<dbReference type="EMBL" id="CP013729">
    <property type="protein sequence ID" value="ALV05399.1"/>
    <property type="molecule type" value="Genomic_DNA"/>
</dbReference>
<dbReference type="Proteomes" id="UP000060699">
    <property type="component" value="Chromosome"/>
</dbReference>
<dbReference type="OrthoDB" id="9811720at2"/>
<accession>A0A0U3LKK0</accession>
<dbReference type="RefSeq" id="WP_058933874.1">
    <property type="nucleotide sequence ID" value="NZ_CP013729.1"/>
</dbReference>
<dbReference type="InterPro" id="IPR046342">
    <property type="entry name" value="CBS_dom_sf"/>
</dbReference>
<keyword evidence="3" id="KW-1185">Reference proteome</keyword>
<dbReference type="CDD" id="cd02205">
    <property type="entry name" value="CBS_pair_SF"/>
    <property type="match status" value="1"/>
</dbReference>
<evidence type="ECO:0000313" key="3">
    <source>
        <dbReference type="Proteomes" id="UP000060699"/>
    </source>
</evidence>
<evidence type="ECO:0000256" key="1">
    <source>
        <dbReference type="ARBA" id="ARBA00023122"/>
    </source>
</evidence>
<protein>
    <submittedName>
        <fullName evidence="2">CBS domain containing membrane protein</fullName>
    </submittedName>
</protein>
<dbReference type="SMART" id="SM00116">
    <property type="entry name" value="CBS"/>
    <property type="match status" value="2"/>
</dbReference>
<reference evidence="2 3" key="1">
    <citation type="submission" date="2015-12" db="EMBL/GenBank/DDBJ databases">
        <title>Complete genome of Roseateles depolymerans KCTC 42856.</title>
        <authorList>
            <person name="Kim K.M."/>
        </authorList>
    </citation>
    <scope>NUCLEOTIDE SEQUENCE [LARGE SCALE GENOMIC DNA]</scope>
    <source>
        <strain evidence="2 3">KCTC 42856</strain>
    </source>
</reference>
<gene>
    <name evidence="2" type="ORF">RD2015_903</name>
</gene>
<dbReference type="PANTHER" id="PTHR43080:SF2">
    <property type="entry name" value="CBS DOMAIN-CONTAINING PROTEIN"/>
    <property type="match status" value="1"/>
</dbReference>
<dbReference type="Gene3D" id="3.10.580.10">
    <property type="entry name" value="CBS-domain"/>
    <property type="match status" value="1"/>
</dbReference>
<dbReference type="InterPro" id="IPR000644">
    <property type="entry name" value="CBS_dom"/>
</dbReference>
<dbReference type="KEGG" id="rdp:RD2015_903"/>
<dbReference type="PROSITE" id="PS51371">
    <property type="entry name" value="CBS"/>
    <property type="match status" value="2"/>
</dbReference>
<dbReference type="InterPro" id="IPR051257">
    <property type="entry name" value="Diverse_CBS-Domain"/>
</dbReference>